<feature type="coiled-coil region" evidence="1">
    <location>
        <begin position="126"/>
        <end position="153"/>
    </location>
</feature>
<evidence type="ECO:0000256" key="1">
    <source>
        <dbReference type="SAM" id="Coils"/>
    </source>
</evidence>
<dbReference type="AlphaFoldDB" id="A0A5J4RXJ3"/>
<dbReference type="Pfam" id="PF10543">
    <property type="entry name" value="ORF6N"/>
    <property type="match status" value="1"/>
</dbReference>
<dbReference type="InterPro" id="IPR018873">
    <property type="entry name" value="KilA-N_DNA-bd_domain"/>
</dbReference>
<name>A0A5J4RXJ3_9ZZZZ</name>
<sequence>MNELISIEEKIHEIRGQKVMLDFDLAEMYQTETGQLKRAVRRNPERFPEDFMFQLSKQEWKELMPIWHKFPENIKHNPATPFAFTEQGVAMLSSVLHSDTAIKVNISIMRAFVAVRQSLILSVSHFNEIEELRNEIKNEIRLLSLELSEIHEDINALNKSQENTDEQIEDLFQAFAKLSAQIQSKTAQLDRIRIKGFKQSDEK</sequence>
<dbReference type="EMBL" id="SNRY01000629">
    <property type="protein sequence ID" value="KAA6338298.1"/>
    <property type="molecule type" value="Genomic_DNA"/>
</dbReference>
<keyword evidence="1" id="KW-0175">Coiled coil</keyword>
<accession>A0A5J4RXJ3</accession>
<gene>
    <name evidence="3" type="ORF">EZS27_013690</name>
</gene>
<protein>
    <recommendedName>
        <fullName evidence="2">KilA-N DNA-binding domain-containing protein</fullName>
    </recommendedName>
</protein>
<proteinExistence type="predicted"/>
<comment type="caution">
    <text evidence="3">The sequence shown here is derived from an EMBL/GenBank/DDBJ whole genome shotgun (WGS) entry which is preliminary data.</text>
</comment>
<reference evidence="3" key="1">
    <citation type="submission" date="2019-03" db="EMBL/GenBank/DDBJ databases">
        <title>Single cell metagenomics reveals metabolic interactions within the superorganism composed of flagellate Streblomastix strix and complex community of Bacteroidetes bacteria on its surface.</title>
        <authorList>
            <person name="Treitli S.C."/>
            <person name="Kolisko M."/>
            <person name="Husnik F."/>
            <person name="Keeling P."/>
            <person name="Hampl V."/>
        </authorList>
    </citation>
    <scope>NUCLEOTIDE SEQUENCE</scope>
    <source>
        <strain evidence="3">STM</strain>
    </source>
</reference>
<evidence type="ECO:0000259" key="2">
    <source>
        <dbReference type="Pfam" id="PF10543"/>
    </source>
</evidence>
<evidence type="ECO:0000313" key="3">
    <source>
        <dbReference type="EMBL" id="KAA6338298.1"/>
    </source>
</evidence>
<feature type="domain" description="KilA-N DNA-binding" evidence="2">
    <location>
        <begin position="9"/>
        <end position="95"/>
    </location>
</feature>
<organism evidence="3">
    <name type="scientific">termite gut metagenome</name>
    <dbReference type="NCBI Taxonomy" id="433724"/>
    <lineage>
        <taxon>unclassified sequences</taxon>
        <taxon>metagenomes</taxon>
        <taxon>organismal metagenomes</taxon>
    </lineage>
</organism>